<comment type="caution">
    <text evidence="1">The sequence shown here is derived from an EMBL/GenBank/DDBJ whole genome shotgun (WGS) entry which is preliminary data.</text>
</comment>
<dbReference type="AlphaFoldDB" id="A0A162CE09"/>
<proteinExistence type="predicted"/>
<sequence>MRLLLVIALMFIPEKVQAKPYDVSTFQNTNQLIWDEGFRSHIQVFFGDEKGRYFWNAPVAEQVRAGFGGPSDNITQPAENIYLASACRQHSCPEKAAYITDGTQELFAIISFFCPNAKKQPSYQGDGCLVIFYKNKKSRIQLSKYLVDWKNRHQKLASVELVSVI</sequence>
<reference evidence="1 2" key="1">
    <citation type="submission" date="2013-07" db="EMBL/GenBank/DDBJ databases">
        <title>Comparative Genomic and Metabolomic Analysis of Twelve Strains of Pseudoalteromonas luteoviolacea.</title>
        <authorList>
            <person name="Vynne N.G."/>
            <person name="Mansson M."/>
            <person name="Gram L."/>
        </authorList>
    </citation>
    <scope>NUCLEOTIDE SEQUENCE [LARGE SCALE GENOMIC DNA]</scope>
    <source>
        <strain evidence="1 2">CPMOR-1</strain>
    </source>
</reference>
<dbReference type="EMBL" id="AUYC01000012">
    <property type="protein sequence ID" value="KZN66422.1"/>
    <property type="molecule type" value="Genomic_DNA"/>
</dbReference>
<accession>A0A162CE09</accession>
<gene>
    <name evidence="1" type="ORF">N473_08510</name>
</gene>
<evidence type="ECO:0000313" key="2">
    <source>
        <dbReference type="Proteomes" id="UP000076486"/>
    </source>
</evidence>
<dbReference type="PATRIC" id="fig|1365248.3.peg.379"/>
<protein>
    <submittedName>
        <fullName evidence="1">Uncharacterized protein</fullName>
    </submittedName>
</protein>
<dbReference type="Proteomes" id="UP000076486">
    <property type="component" value="Unassembled WGS sequence"/>
</dbReference>
<organism evidence="1 2">
    <name type="scientific">Pseudoalteromonas luteoviolacea CPMOR-1</name>
    <dbReference type="NCBI Taxonomy" id="1365248"/>
    <lineage>
        <taxon>Bacteria</taxon>
        <taxon>Pseudomonadati</taxon>
        <taxon>Pseudomonadota</taxon>
        <taxon>Gammaproteobacteria</taxon>
        <taxon>Alteromonadales</taxon>
        <taxon>Pseudoalteromonadaceae</taxon>
        <taxon>Pseudoalteromonas</taxon>
    </lineage>
</organism>
<dbReference type="RefSeq" id="WP_063366462.1">
    <property type="nucleotide sequence ID" value="NZ_AUYC01000012.1"/>
</dbReference>
<name>A0A162CE09_9GAMM</name>
<evidence type="ECO:0000313" key="1">
    <source>
        <dbReference type="EMBL" id="KZN66422.1"/>
    </source>
</evidence>